<keyword evidence="1 6" id="KW-0597">Phosphoprotein</keyword>
<gene>
    <name evidence="10" type="ORF">GJV77_14110</name>
</gene>
<evidence type="ECO:0000256" key="6">
    <source>
        <dbReference type="PROSITE-ProRule" id="PRU00169"/>
    </source>
</evidence>
<evidence type="ECO:0000256" key="5">
    <source>
        <dbReference type="ARBA" id="ARBA00023163"/>
    </source>
</evidence>
<dbReference type="Gene3D" id="1.10.10.10">
    <property type="entry name" value="Winged helix-like DNA-binding domain superfamily/Winged helix DNA-binding domain"/>
    <property type="match status" value="1"/>
</dbReference>
<feature type="domain" description="Response regulatory" evidence="8">
    <location>
        <begin position="2"/>
        <end position="116"/>
    </location>
</feature>
<evidence type="ECO:0000313" key="11">
    <source>
        <dbReference type="Proteomes" id="UP000488936"/>
    </source>
</evidence>
<dbReference type="InterPro" id="IPR001789">
    <property type="entry name" value="Sig_transdc_resp-reg_receiver"/>
</dbReference>
<dbReference type="InterPro" id="IPR001867">
    <property type="entry name" value="OmpR/PhoB-type_DNA-bd"/>
</dbReference>
<feature type="DNA-binding region" description="OmpR/PhoB-type" evidence="7">
    <location>
        <begin position="125"/>
        <end position="223"/>
    </location>
</feature>
<keyword evidence="4 7" id="KW-0238">DNA-binding</keyword>
<dbReference type="EMBL" id="WMJY01000056">
    <property type="protein sequence ID" value="MTH31004.1"/>
    <property type="molecule type" value="Genomic_DNA"/>
</dbReference>
<dbReference type="Pfam" id="PF00486">
    <property type="entry name" value="Trans_reg_C"/>
    <property type="match status" value="1"/>
</dbReference>
<dbReference type="GO" id="GO:0006355">
    <property type="term" value="P:regulation of DNA-templated transcription"/>
    <property type="evidence" value="ECO:0007669"/>
    <property type="project" value="InterPro"/>
</dbReference>
<reference evidence="10 11" key="1">
    <citation type="journal article" date="2006" name="Int. J. Syst. Evol. Microbiol.">
        <title>Myroides pelagicus sp. nov., isolated from seawater in Thailand.</title>
        <authorList>
            <person name="Yoon J."/>
            <person name="Maneerat S."/>
            <person name="Kawai F."/>
            <person name="Yokota A."/>
        </authorList>
    </citation>
    <scope>NUCLEOTIDE SEQUENCE [LARGE SCALE GENOMIC DNA]</scope>
    <source>
        <strain evidence="10 11">SM1T</strain>
    </source>
</reference>
<name>A0A7K1GTF8_9FLAO</name>
<dbReference type="Gene3D" id="6.10.250.690">
    <property type="match status" value="1"/>
</dbReference>
<organism evidence="10 11">
    <name type="scientific">Myroides pelagicus</name>
    <dbReference type="NCBI Taxonomy" id="270914"/>
    <lineage>
        <taxon>Bacteria</taxon>
        <taxon>Pseudomonadati</taxon>
        <taxon>Bacteroidota</taxon>
        <taxon>Flavobacteriia</taxon>
        <taxon>Flavobacteriales</taxon>
        <taxon>Flavobacteriaceae</taxon>
        <taxon>Myroides</taxon>
    </lineage>
</organism>
<dbReference type="GO" id="GO:0000976">
    <property type="term" value="F:transcription cis-regulatory region binding"/>
    <property type="evidence" value="ECO:0007669"/>
    <property type="project" value="TreeGrafter"/>
</dbReference>
<dbReference type="GO" id="GO:0032993">
    <property type="term" value="C:protein-DNA complex"/>
    <property type="evidence" value="ECO:0007669"/>
    <property type="project" value="TreeGrafter"/>
</dbReference>
<dbReference type="PROSITE" id="PS50110">
    <property type="entry name" value="RESPONSE_REGULATORY"/>
    <property type="match status" value="1"/>
</dbReference>
<dbReference type="PANTHER" id="PTHR48111">
    <property type="entry name" value="REGULATOR OF RPOS"/>
    <property type="match status" value="1"/>
</dbReference>
<evidence type="ECO:0000259" key="8">
    <source>
        <dbReference type="PROSITE" id="PS50110"/>
    </source>
</evidence>
<evidence type="ECO:0000256" key="7">
    <source>
        <dbReference type="PROSITE-ProRule" id="PRU01091"/>
    </source>
</evidence>
<dbReference type="GO" id="GO:0000156">
    <property type="term" value="F:phosphorelay response regulator activity"/>
    <property type="evidence" value="ECO:0007669"/>
    <property type="project" value="TreeGrafter"/>
</dbReference>
<dbReference type="AlphaFoldDB" id="A0A7K1GTF8"/>
<dbReference type="PANTHER" id="PTHR48111:SF22">
    <property type="entry name" value="REGULATOR OF RPOS"/>
    <property type="match status" value="1"/>
</dbReference>
<keyword evidence="11" id="KW-1185">Reference proteome</keyword>
<evidence type="ECO:0000256" key="1">
    <source>
        <dbReference type="ARBA" id="ARBA00022553"/>
    </source>
</evidence>
<evidence type="ECO:0000259" key="9">
    <source>
        <dbReference type="PROSITE" id="PS51755"/>
    </source>
</evidence>
<dbReference type="SMART" id="SM00862">
    <property type="entry name" value="Trans_reg_C"/>
    <property type="match status" value="1"/>
</dbReference>
<evidence type="ECO:0000256" key="2">
    <source>
        <dbReference type="ARBA" id="ARBA00023012"/>
    </source>
</evidence>
<feature type="modified residue" description="4-aspartylphosphate" evidence="6">
    <location>
        <position position="51"/>
    </location>
</feature>
<dbReference type="SUPFAM" id="SSF46894">
    <property type="entry name" value="C-terminal effector domain of the bipartite response regulators"/>
    <property type="match status" value="1"/>
</dbReference>
<protein>
    <submittedName>
        <fullName evidence="10">Response regulator</fullName>
    </submittedName>
</protein>
<keyword evidence="5" id="KW-0804">Transcription</keyword>
<evidence type="ECO:0000256" key="3">
    <source>
        <dbReference type="ARBA" id="ARBA00023015"/>
    </source>
</evidence>
<feature type="domain" description="OmpR/PhoB-type" evidence="9">
    <location>
        <begin position="125"/>
        <end position="223"/>
    </location>
</feature>
<dbReference type="FunFam" id="1.10.10.10:FF:000005">
    <property type="entry name" value="Two-component system response regulator"/>
    <property type="match status" value="1"/>
</dbReference>
<comment type="caution">
    <text evidence="10">The sequence shown here is derived from an EMBL/GenBank/DDBJ whole genome shotgun (WGS) entry which is preliminary data.</text>
</comment>
<dbReference type="CDD" id="cd00383">
    <property type="entry name" value="trans_reg_C"/>
    <property type="match status" value="1"/>
</dbReference>
<sequence>MNILLIEDEISVSNFIRKGLEESQHKVTLAYEGTMGLKLAMEQEFDLIITDVILPNMNGFEICNHVKKYKSDVPILMLTALSTIQDKLNGFNQGADDYLTKPFHFEELLVRIKAITRRNQMAVPTLNYTAKDLKMDCFKKVVTRDNKEITLTQKEYMLLEYFLVNKNRVLSRTQIAEAVWGIGFNRGTNLIDVYVNYLRTKIDKGFSSQLIHTVIGMGYILKDED</sequence>
<dbReference type="RefSeq" id="WP_155036970.1">
    <property type="nucleotide sequence ID" value="NZ_JBHTIG010000018.1"/>
</dbReference>
<evidence type="ECO:0000256" key="4">
    <source>
        <dbReference type="ARBA" id="ARBA00023125"/>
    </source>
</evidence>
<dbReference type="PROSITE" id="PS51755">
    <property type="entry name" value="OMPR_PHOB"/>
    <property type="match status" value="1"/>
</dbReference>
<dbReference type="Gene3D" id="3.40.50.2300">
    <property type="match status" value="1"/>
</dbReference>
<dbReference type="SUPFAM" id="SSF52172">
    <property type="entry name" value="CheY-like"/>
    <property type="match status" value="1"/>
</dbReference>
<dbReference type="InterPro" id="IPR016032">
    <property type="entry name" value="Sig_transdc_resp-reg_C-effctor"/>
</dbReference>
<dbReference type="InterPro" id="IPR036388">
    <property type="entry name" value="WH-like_DNA-bd_sf"/>
</dbReference>
<dbReference type="InterPro" id="IPR011006">
    <property type="entry name" value="CheY-like_superfamily"/>
</dbReference>
<keyword evidence="3" id="KW-0805">Transcription regulation</keyword>
<evidence type="ECO:0000313" key="10">
    <source>
        <dbReference type="EMBL" id="MTH31004.1"/>
    </source>
</evidence>
<dbReference type="OrthoDB" id="9790442at2"/>
<dbReference type="SMART" id="SM00448">
    <property type="entry name" value="REC"/>
    <property type="match status" value="1"/>
</dbReference>
<dbReference type="GO" id="GO:0005829">
    <property type="term" value="C:cytosol"/>
    <property type="evidence" value="ECO:0007669"/>
    <property type="project" value="TreeGrafter"/>
</dbReference>
<dbReference type="Proteomes" id="UP000488936">
    <property type="component" value="Unassembled WGS sequence"/>
</dbReference>
<dbReference type="InterPro" id="IPR039420">
    <property type="entry name" value="WalR-like"/>
</dbReference>
<keyword evidence="2" id="KW-0902">Two-component regulatory system</keyword>
<dbReference type="Pfam" id="PF00072">
    <property type="entry name" value="Response_reg"/>
    <property type="match status" value="1"/>
</dbReference>
<accession>A0A7K1GTF8</accession>
<proteinExistence type="predicted"/>